<dbReference type="RefSeq" id="WP_144546305.1">
    <property type="nucleotide sequence ID" value="NZ_CBCSDC010000052.1"/>
</dbReference>
<comment type="caution">
    <text evidence="2">The sequence shown here is derived from an EMBL/GenBank/DDBJ whole genome shotgun (WGS) entry which is preliminary data.</text>
</comment>
<feature type="chain" id="PRO_5038721366" evidence="1">
    <location>
        <begin position="21"/>
        <end position="131"/>
    </location>
</feature>
<keyword evidence="1" id="KW-0732">Signal</keyword>
<dbReference type="EMBL" id="VLKI01000028">
    <property type="protein sequence ID" value="TWH78598.1"/>
    <property type="molecule type" value="Genomic_DNA"/>
</dbReference>
<dbReference type="OrthoDB" id="2868687at2"/>
<evidence type="ECO:0000313" key="2">
    <source>
        <dbReference type="EMBL" id="TWH78598.1"/>
    </source>
</evidence>
<gene>
    <name evidence="2" type="ORF">IQ19_05232</name>
</gene>
<accession>A0A562J5Z7</accession>
<evidence type="ECO:0000313" key="3">
    <source>
        <dbReference type="Proteomes" id="UP000318667"/>
    </source>
</evidence>
<dbReference type="AlphaFoldDB" id="A0A562J5Z7"/>
<dbReference type="Proteomes" id="UP000318667">
    <property type="component" value="Unassembled WGS sequence"/>
</dbReference>
<protein>
    <submittedName>
        <fullName evidence="2">Uncharacterized protein</fullName>
    </submittedName>
</protein>
<sequence>MKNIVIKSIMAFALMLSLFAAGGILQKASAATTAADVLVTYGQLGTDTYTDTLNGVLYTVDSIGFMADRILWTEEQIGIMAERIVYVTEFSQDNSIKVIYMATSLWPTGTSDGGYTYKVALMPVAMLPAGW</sequence>
<reference evidence="2 3" key="1">
    <citation type="journal article" date="2015" name="Stand. Genomic Sci.">
        <title>Genomic Encyclopedia of Bacterial and Archaeal Type Strains, Phase III: the genomes of soil and plant-associated and newly described type strains.</title>
        <authorList>
            <person name="Whitman W.B."/>
            <person name="Woyke T."/>
            <person name="Klenk H.P."/>
            <person name="Zhou Y."/>
            <person name="Lilburn T.G."/>
            <person name="Beck B.J."/>
            <person name="De Vos P."/>
            <person name="Vandamme P."/>
            <person name="Eisen J.A."/>
            <person name="Garrity G."/>
            <person name="Hugenholtz P."/>
            <person name="Kyrpides N.C."/>
        </authorList>
    </citation>
    <scope>NUCLEOTIDE SEQUENCE [LARGE SCALE GENOMIC DNA]</scope>
    <source>
        <strain evidence="2 3">CGMCC 1.10115</strain>
    </source>
</reference>
<dbReference type="GeneID" id="65406308"/>
<evidence type="ECO:0000256" key="1">
    <source>
        <dbReference type="SAM" id="SignalP"/>
    </source>
</evidence>
<name>A0A562J5Z7_9BACI</name>
<organism evidence="2 3">
    <name type="scientific">Cytobacillus oceanisediminis</name>
    <dbReference type="NCBI Taxonomy" id="665099"/>
    <lineage>
        <taxon>Bacteria</taxon>
        <taxon>Bacillati</taxon>
        <taxon>Bacillota</taxon>
        <taxon>Bacilli</taxon>
        <taxon>Bacillales</taxon>
        <taxon>Bacillaceae</taxon>
        <taxon>Cytobacillus</taxon>
    </lineage>
</organism>
<proteinExistence type="predicted"/>
<keyword evidence="3" id="KW-1185">Reference proteome</keyword>
<feature type="signal peptide" evidence="1">
    <location>
        <begin position="1"/>
        <end position="20"/>
    </location>
</feature>